<accession>A0A2M9ZQZ7</accession>
<proteinExistence type="predicted"/>
<evidence type="ECO:0000313" key="2">
    <source>
        <dbReference type="EMBL" id="PJZ70975.1"/>
    </source>
</evidence>
<dbReference type="AlphaFoldDB" id="A0A2M9ZQZ7"/>
<feature type="transmembrane region" description="Helical" evidence="1">
    <location>
        <begin position="97"/>
        <end position="119"/>
    </location>
</feature>
<dbReference type="OrthoDB" id="343560at2"/>
<evidence type="ECO:0000256" key="1">
    <source>
        <dbReference type="SAM" id="Phobius"/>
    </source>
</evidence>
<comment type="caution">
    <text evidence="3">The sequence shown here is derived from an EMBL/GenBank/DDBJ whole genome shotgun (WGS) entry which is preliminary data.</text>
</comment>
<sequence length="274" mass="30293">MTTASNSAEQSPFQSILEFLNTFRIDRPVSFYLGLFSVLTFPIFLVLLSVDDRIVGGVNTWIKPTKFSISIWIYLWTMGIILNLLKSETKFVNRAEIVVVISMIMELVLISIQAGRGVHSHYNESTLLDSGIYKAMGVFAFAQIPVAILIQKKFKTSANDISSDLRTAIRIALWLFVFACIVGGTMSGREAHSVGVPDGGPGIPFMNWSVNGGDLRIAHFFGIHSLQIIPIFSLVAKKWNLGNKSVTIFAILFGSLNVSMFVLALLGVSIFYKM</sequence>
<feature type="transmembrane region" description="Helical" evidence="1">
    <location>
        <begin position="131"/>
        <end position="150"/>
    </location>
</feature>
<dbReference type="RefSeq" id="WP_100711918.1">
    <property type="nucleotide sequence ID" value="NZ_NPDY01000001.1"/>
</dbReference>
<keyword evidence="4" id="KW-1185">Reference proteome</keyword>
<dbReference type="Proteomes" id="UP000231962">
    <property type="component" value="Unassembled WGS sequence"/>
</dbReference>
<name>A0A2M9ZQZ7_9LEPT</name>
<dbReference type="Proteomes" id="UP000231990">
    <property type="component" value="Unassembled WGS sequence"/>
</dbReference>
<reference evidence="4 5" key="1">
    <citation type="submission" date="2017-07" db="EMBL/GenBank/DDBJ databases">
        <title>Leptospira spp. isolated from tropical soils.</title>
        <authorList>
            <person name="Thibeaux R."/>
            <person name="Iraola G."/>
            <person name="Ferres I."/>
            <person name="Bierque E."/>
            <person name="Girault D."/>
            <person name="Soupe-Gilbert M.-E."/>
            <person name="Picardeau M."/>
            <person name="Goarant C."/>
        </authorList>
    </citation>
    <scope>NUCLEOTIDE SEQUENCE [LARGE SCALE GENOMIC DNA]</scope>
    <source>
        <strain evidence="3 5">FH1-B-B1</strain>
        <strain evidence="2 4">FH1-B-C1</strain>
    </source>
</reference>
<feature type="transmembrane region" description="Helical" evidence="1">
    <location>
        <begin position="29"/>
        <end position="47"/>
    </location>
</feature>
<feature type="transmembrane region" description="Helical" evidence="1">
    <location>
        <begin position="171"/>
        <end position="188"/>
    </location>
</feature>
<evidence type="ECO:0000313" key="3">
    <source>
        <dbReference type="EMBL" id="PJZ74507.1"/>
    </source>
</evidence>
<gene>
    <name evidence="2" type="ORF">CH360_00070</name>
    <name evidence="3" type="ORF">CH373_00070</name>
</gene>
<keyword evidence="1" id="KW-1133">Transmembrane helix</keyword>
<keyword evidence="1" id="KW-0812">Transmembrane</keyword>
<organism evidence="3 5">
    <name type="scientific">Leptospira perolatii</name>
    <dbReference type="NCBI Taxonomy" id="2023191"/>
    <lineage>
        <taxon>Bacteria</taxon>
        <taxon>Pseudomonadati</taxon>
        <taxon>Spirochaetota</taxon>
        <taxon>Spirochaetia</taxon>
        <taxon>Leptospirales</taxon>
        <taxon>Leptospiraceae</taxon>
        <taxon>Leptospira</taxon>
    </lineage>
</organism>
<feature type="transmembrane region" description="Helical" evidence="1">
    <location>
        <begin position="217"/>
        <end position="236"/>
    </location>
</feature>
<feature type="transmembrane region" description="Helical" evidence="1">
    <location>
        <begin position="248"/>
        <end position="272"/>
    </location>
</feature>
<evidence type="ECO:0000313" key="4">
    <source>
        <dbReference type="Proteomes" id="UP000231962"/>
    </source>
</evidence>
<feature type="transmembrane region" description="Helical" evidence="1">
    <location>
        <begin position="67"/>
        <end position="85"/>
    </location>
</feature>
<protein>
    <submittedName>
        <fullName evidence="3">Uncharacterized protein</fullName>
    </submittedName>
</protein>
<dbReference type="EMBL" id="NPDY01000001">
    <property type="protein sequence ID" value="PJZ70975.1"/>
    <property type="molecule type" value="Genomic_DNA"/>
</dbReference>
<evidence type="ECO:0000313" key="5">
    <source>
        <dbReference type="Proteomes" id="UP000231990"/>
    </source>
</evidence>
<dbReference type="EMBL" id="NPDZ01000001">
    <property type="protein sequence ID" value="PJZ74507.1"/>
    <property type="molecule type" value="Genomic_DNA"/>
</dbReference>
<keyword evidence="1" id="KW-0472">Membrane</keyword>